<evidence type="ECO:0000256" key="1">
    <source>
        <dbReference type="SAM" id="Phobius"/>
    </source>
</evidence>
<sequence>MKIMKYIISLLLMTNLLKLQNVATPDWYWNLFTGLVGLIYLVMLVIDRQKN</sequence>
<feature type="transmembrane region" description="Helical" evidence="1">
    <location>
        <begin position="29"/>
        <end position="46"/>
    </location>
</feature>
<evidence type="ECO:0000313" key="2">
    <source>
        <dbReference type="EMBL" id="AIM62919.1"/>
    </source>
</evidence>
<dbReference type="AlphaFoldDB" id="A0A075TVL4"/>
<accession>A0A075TVL4</accession>
<protein>
    <submittedName>
        <fullName evidence="2">Uncharacterized protein</fullName>
    </submittedName>
</protein>
<dbReference type="KEGG" id="wct:WS74_0667"/>
<dbReference type="KEGG" id="wci:WS105_0727"/>
<keyword evidence="1" id="KW-1133">Transmembrane helix</keyword>
<name>A0A075TVL4_9LACO</name>
<dbReference type="Proteomes" id="UP000029079">
    <property type="component" value="Chromosome"/>
</dbReference>
<proteinExistence type="predicted"/>
<reference evidence="2 3" key="1">
    <citation type="journal article" date="2014" name="Genome Announc.">
        <title>Complete Genome Sequences of Fish Pathogenic Weissella ceti Strains WS74 and WS105.</title>
        <authorList>
            <person name="Figueiredo H.C."/>
            <person name="Leal C.A."/>
            <person name="Dorella F.A."/>
            <person name="Carvalho A.F."/>
            <person name="Soares S.C."/>
            <person name="Pereira F.L."/>
            <person name="Azevedo V.A."/>
        </authorList>
    </citation>
    <scope>NUCLEOTIDE SEQUENCE [LARGE SCALE GENOMIC DNA]</scope>
    <source>
        <strain evidence="2 3">WS74</strain>
    </source>
</reference>
<gene>
    <name evidence="2" type="ORF">WS74_0667</name>
</gene>
<dbReference type="KEGG" id="wce:WS08_0665"/>
<keyword evidence="3" id="KW-1185">Reference proteome</keyword>
<keyword evidence="1" id="KW-0812">Transmembrane</keyword>
<keyword evidence="1" id="KW-0472">Membrane</keyword>
<reference evidence="3" key="2">
    <citation type="submission" date="2014-08" db="EMBL/GenBank/DDBJ databases">
        <title>Complete genome of Weissella ceti strain WS74 isolated from diseased rainbow trout in Brazil.</title>
        <authorList>
            <person name="Figueiredo H.C.P."/>
            <person name="Leal C.A.G."/>
            <person name="Pereira F.L."/>
            <person name="Soares S.C."/>
            <person name="Dorella F.A."/>
            <person name="Carvalho A.F."/>
            <person name="Azevedo V.A.C."/>
        </authorList>
    </citation>
    <scope>NUCLEOTIDE SEQUENCE [LARGE SCALE GENOMIC DNA]</scope>
    <source>
        <strain evidence="3">WS74</strain>
    </source>
</reference>
<dbReference type="EMBL" id="CP009223">
    <property type="protein sequence ID" value="AIM62919.1"/>
    <property type="molecule type" value="Genomic_DNA"/>
</dbReference>
<evidence type="ECO:0000313" key="3">
    <source>
        <dbReference type="Proteomes" id="UP000029079"/>
    </source>
</evidence>
<organism evidence="2 3">
    <name type="scientific">Weissella ceti</name>
    <dbReference type="NCBI Taxonomy" id="759620"/>
    <lineage>
        <taxon>Bacteria</taxon>
        <taxon>Bacillati</taxon>
        <taxon>Bacillota</taxon>
        <taxon>Bacilli</taxon>
        <taxon>Lactobacillales</taxon>
        <taxon>Lactobacillaceae</taxon>
        <taxon>Weissella</taxon>
    </lineage>
</organism>